<dbReference type="GO" id="GO:0008360">
    <property type="term" value="P:regulation of cell shape"/>
    <property type="evidence" value="ECO:0007669"/>
    <property type="project" value="UniProtKB-KW"/>
</dbReference>
<dbReference type="HAMAP" id="MF_02019">
    <property type="entry name" value="MurF"/>
    <property type="match status" value="1"/>
</dbReference>
<dbReference type="GO" id="GO:0005737">
    <property type="term" value="C:cytoplasm"/>
    <property type="evidence" value="ECO:0007669"/>
    <property type="project" value="UniProtKB-SubCell"/>
</dbReference>
<dbReference type="Pfam" id="PF08245">
    <property type="entry name" value="Mur_ligase_M"/>
    <property type="match status" value="1"/>
</dbReference>
<dbReference type="InterPro" id="IPR000713">
    <property type="entry name" value="Mur_ligase_N"/>
</dbReference>
<keyword evidence="8 10" id="KW-0131">Cell cycle</keyword>
<keyword evidence="9 10" id="KW-0961">Cell wall biogenesis/degradation</keyword>
<evidence type="ECO:0000256" key="1">
    <source>
        <dbReference type="ARBA" id="ARBA00022490"/>
    </source>
</evidence>
<keyword evidence="4 10" id="KW-0547">Nucleotide-binding</keyword>
<dbReference type="PANTHER" id="PTHR43024">
    <property type="entry name" value="UDP-N-ACETYLMURAMOYL-TRIPEPTIDE--D-ALANYL-D-ALANINE LIGASE"/>
    <property type="match status" value="1"/>
</dbReference>
<dbReference type="InterPro" id="IPR004101">
    <property type="entry name" value="Mur_ligase_C"/>
</dbReference>
<feature type="domain" description="Mur ligase C-terminal" evidence="13">
    <location>
        <begin position="344"/>
        <end position="458"/>
    </location>
</feature>
<evidence type="ECO:0000259" key="13">
    <source>
        <dbReference type="Pfam" id="PF02875"/>
    </source>
</evidence>
<dbReference type="Pfam" id="PF02875">
    <property type="entry name" value="Mur_ligase_C"/>
    <property type="match status" value="1"/>
</dbReference>
<comment type="similarity">
    <text evidence="10">Belongs to the MurCDEF family. MurF subfamily.</text>
</comment>
<comment type="caution">
    <text evidence="15">The sequence shown here is derived from an EMBL/GenBank/DDBJ whole genome shotgun (WGS) entry which is preliminary data.</text>
</comment>
<keyword evidence="2 10" id="KW-0436">Ligase</keyword>
<evidence type="ECO:0000256" key="2">
    <source>
        <dbReference type="ARBA" id="ARBA00022598"/>
    </source>
</evidence>
<evidence type="ECO:0000313" key="15">
    <source>
        <dbReference type="EMBL" id="MBO8457608.1"/>
    </source>
</evidence>
<reference evidence="15" key="1">
    <citation type="submission" date="2020-10" db="EMBL/GenBank/DDBJ databases">
        <authorList>
            <person name="Gilroy R."/>
        </authorList>
    </citation>
    <scope>NUCLEOTIDE SEQUENCE</scope>
    <source>
        <strain evidence="15">10532</strain>
    </source>
</reference>
<dbReference type="SUPFAM" id="SSF63418">
    <property type="entry name" value="MurE/MurF N-terminal domain"/>
    <property type="match status" value="1"/>
</dbReference>
<evidence type="ECO:0000256" key="5">
    <source>
        <dbReference type="ARBA" id="ARBA00022840"/>
    </source>
</evidence>
<dbReference type="GO" id="GO:0009252">
    <property type="term" value="P:peptidoglycan biosynthetic process"/>
    <property type="evidence" value="ECO:0007669"/>
    <property type="project" value="UniProtKB-UniRule"/>
</dbReference>
<dbReference type="EMBL" id="JADIMM010000070">
    <property type="protein sequence ID" value="MBO8457608.1"/>
    <property type="molecule type" value="Genomic_DNA"/>
</dbReference>
<keyword evidence="1 10" id="KW-0963">Cytoplasm</keyword>
<evidence type="ECO:0000256" key="7">
    <source>
        <dbReference type="ARBA" id="ARBA00022984"/>
    </source>
</evidence>
<dbReference type="InterPro" id="IPR035911">
    <property type="entry name" value="MurE/MurF_N"/>
</dbReference>
<comment type="function">
    <text evidence="10 11">Involved in cell wall formation. Catalyzes the final step in the synthesis of UDP-N-acetylmuramoyl-pentapeptide, the precursor of murein.</text>
</comment>
<dbReference type="InterPro" id="IPR036615">
    <property type="entry name" value="Mur_ligase_C_dom_sf"/>
</dbReference>
<organism evidence="15 16">
    <name type="scientific">Candidatus Gallitreponema excrementavium</name>
    <dbReference type="NCBI Taxonomy" id="2840840"/>
    <lineage>
        <taxon>Bacteria</taxon>
        <taxon>Pseudomonadati</taxon>
        <taxon>Spirochaetota</taxon>
        <taxon>Spirochaetia</taxon>
        <taxon>Spirochaetales</taxon>
        <taxon>Candidatus Gallitreponema</taxon>
    </lineage>
</organism>
<evidence type="ECO:0000256" key="6">
    <source>
        <dbReference type="ARBA" id="ARBA00022960"/>
    </source>
</evidence>
<name>A0A9D9N2C5_9SPIR</name>
<dbReference type="Gene3D" id="3.40.1190.10">
    <property type="entry name" value="Mur-like, catalytic domain"/>
    <property type="match status" value="1"/>
</dbReference>
<dbReference type="Gene3D" id="3.90.190.20">
    <property type="entry name" value="Mur ligase, C-terminal domain"/>
    <property type="match status" value="1"/>
</dbReference>
<feature type="domain" description="Mur ligase central" evidence="14">
    <location>
        <begin position="123"/>
        <end position="304"/>
    </location>
</feature>
<dbReference type="AlphaFoldDB" id="A0A9D9N2C5"/>
<dbReference type="InterPro" id="IPR013221">
    <property type="entry name" value="Mur_ligase_cen"/>
</dbReference>
<reference evidence="15" key="2">
    <citation type="journal article" date="2021" name="PeerJ">
        <title>Extensive microbial diversity within the chicken gut microbiome revealed by metagenomics and culture.</title>
        <authorList>
            <person name="Gilroy R."/>
            <person name="Ravi A."/>
            <person name="Getino M."/>
            <person name="Pursley I."/>
            <person name="Horton D.L."/>
            <person name="Alikhan N.F."/>
            <person name="Baker D."/>
            <person name="Gharbi K."/>
            <person name="Hall N."/>
            <person name="Watson M."/>
            <person name="Adriaenssens E.M."/>
            <person name="Foster-Nyarko E."/>
            <person name="Jarju S."/>
            <person name="Secka A."/>
            <person name="Antonio M."/>
            <person name="Oren A."/>
            <person name="Chaudhuri R.R."/>
            <person name="La Ragione R."/>
            <person name="Hildebrand F."/>
            <person name="Pallen M.J."/>
        </authorList>
    </citation>
    <scope>NUCLEOTIDE SEQUENCE</scope>
    <source>
        <strain evidence="15">10532</strain>
    </source>
</reference>
<dbReference type="InterPro" id="IPR036565">
    <property type="entry name" value="Mur-like_cat_sf"/>
</dbReference>
<feature type="domain" description="Mur ligase N-terminal catalytic" evidence="12">
    <location>
        <begin position="29"/>
        <end position="109"/>
    </location>
</feature>
<evidence type="ECO:0000256" key="10">
    <source>
        <dbReference type="HAMAP-Rule" id="MF_02019"/>
    </source>
</evidence>
<evidence type="ECO:0000256" key="4">
    <source>
        <dbReference type="ARBA" id="ARBA00022741"/>
    </source>
</evidence>
<sequence length="478" mass="51925">MNEFPLMTLEELCSAVHGVCIGSRTGRFYSVCTDSRNAVRGALFVPLMGEFQDGHNYISGAVKNGAAVVLVDENHREMVERGISEKHLPEDVSYVIVKNTLKGLQDAAAGYLKKFPGLKKIGITGSCGKTTTKEIFASVFSVKYDVVMTEGNLNSETGLPLSVFNVRDNHQVGIFEAGMNRVGEIRELAEVLKPDIAVITNIGTAHIGILGTRDKIAEEKKSIFSFFNEKSIGIIPEADDYYEFLKTGVPGKILSFGDGNLREISRVNSLGLKGTEIIFKTGDRALLSIPGYYNYLNALAAITAGFECGLTVKEVAEGINSVKPLFGRSQVFEGSVEKNGINLNVTVVQDCYNANPVSLKAGLSLCDSADWNGKRLYVVGAMMELGADSYQAHYAALQNLADSKGDLIFLFGKEFKKPFDDFKPAGSRFFYFEDMEDLIAGVKSGLENNSLIFIKGSRAMALERIGESLGLVKESAGV</sequence>
<keyword evidence="3 10" id="KW-0132">Cell division</keyword>
<evidence type="ECO:0000259" key="12">
    <source>
        <dbReference type="Pfam" id="PF01225"/>
    </source>
</evidence>
<keyword evidence="7 10" id="KW-0573">Peptidoglycan synthesis</keyword>
<keyword evidence="6 10" id="KW-0133">Cell shape</keyword>
<dbReference type="GO" id="GO:0071555">
    <property type="term" value="P:cell wall organization"/>
    <property type="evidence" value="ECO:0007669"/>
    <property type="project" value="UniProtKB-KW"/>
</dbReference>
<dbReference type="Proteomes" id="UP000823638">
    <property type="component" value="Unassembled WGS sequence"/>
</dbReference>
<keyword evidence="5 10" id="KW-0067">ATP-binding</keyword>
<comment type="pathway">
    <text evidence="10 11">Cell wall biogenesis; peptidoglycan biosynthesis.</text>
</comment>
<comment type="subcellular location">
    <subcellularLocation>
        <location evidence="10 11">Cytoplasm</location>
    </subcellularLocation>
</comment>
<comment type="catalytic activity">
    <reaction evidence="10 11">
        <text>D-alanyl-D-alanine + UDP-N-acetyl-alpha-D-muramoyl-L-alanyl-gamma-D-glutamyl-meso-2,6-diaminopimelate + ATP = UDP-N-acetyl-alpha-D-muramoyl-L-alanyl-gamma-D-glutamyl-meso-2,6-diaminopimeloyl-D-alanyl-D-alanine + ADP + phosphate + H(+)</text>
        <dbReference type="Rhea" id="RHEA:28374"/>
        <dbReference type="ChEBI" id="CHEBI:15378"/>
        <dbReference type="ChEBI" id="CHEBI:30616"/>
        <dbReference type="ChEBI" id="CHEBI:43474"/>
        <dbReference type="ChEBI" id="CHEBI:57822"/>
        <dbReference type="ChEBI" id="CHEBI:61386"/>
        <dbReference type="ChEBI" id="CHEBI:83905"/>
        <dbReference type="ChEBI" id="CHEBI:456216"/>
        <dbReference type="EC" id="6.3.2.10"/>
    </reaction>
</comment>
<gene>
    <name evidence="10 15" type="primary">murF</name>
    <name evidence="15" type="ORF">IAA81_05190</name>
</gene>
<evidence type="ECO:0000256" key="9">
    <source>
        <dbReference type="ARBA" id="ARBA00023316"/>
    </source>
</evidence>
<dbReference type="NCBIfam" id="TIGR01143">
    <property type="entry name" value="murF"/>
    <property type="match status" value="1"/>
</dbReference>
<dbReference type="GO" id="GO:0051301">
    <property type="term" value="P:cell division"/>
    <property type="evidence" value="ECO:0007669"/>
    <property type="project" value="UniProtKB-KW"/>
</dbReference>
<dbReference type="GO" id="GO:0005524">
    <property type="term" value="F:ATP binding"/>
    <property type="evidence" value="ECO:0007669"/>
    <property type="project" value="UniProtKB-UniRule"/>
</dbReference>
<feature type="binding site" evidence="10">
    <location>
        <begin position="125"/>
        <end position="131"/>
    </location>
    <ligand>
        <name>ATP</name>
        <dbReference type="ChEBI" id="CHEBI:30616"/>
    </ligand>
</feature>
<protein>
    <recommendedName>
        <fullName evidence="10 11">UDP-N-acetylmuramoyl-tripeptide--D-alanyl-D-alanine ligase</fullName>
        <ecNumber evidence="10 11">6.3.2.10</ecNumber>
    </recommendedName>
    <alternativeName>
        <fullName evidence="10">D-alanyl-D-alanine-adding enzyme</fullName>
    </alternativeName>
</protein>
<dbReference type="GO" id="GO:0047480">
    <property type="term" value="F:UDP-N-acetylmuramoyl-tripeptide-D-alanyl-D-alanine ligase activity"/>
    <property type="evidence" value="ECO:0007669"/>
    <property type="project" value="UniProtKB-UniRule"/>
</dbReference>
<evidence type="ECO:0000256" key="8">
    <source>
        <dbReference type="ARBA" id="ARBA00023306"/>
    </source>
</evidence>
<dbReference type="InterPro" id="IPR051046">
    <property type="entry name" value="MurCDEF_CellWall_CoF430Synth"/>
</dbReference>
<dbReference type="EC" id="6.3.2.10" evidence="10 11"/>
<evidence type="ECO:0000313" key="16">
    <source>
        <dbReference type="Proteomes" id="UP000823638"/>
    </source>
</evidence>
<evidence type="ECO:0000259" key="14">
    <source>
        <dbReference type="Pfam" id="PF08245"/>
    </source>
</evidence>
<evidence type="ECO:0000256" key="3">
    <source>
        <dbReference type="ARBA" id="ARBA00022618"/>
    </source>
</evidence>
<dbReference type="PANTHER" id="PTHR43024:SF1">
    <property type="entry name" value="UDP-N-ACETYLMURAMOYL-TRIPEPTIDE--D-ALANYL-D-ALANINE LIGASE"/>
    <property type="match status" value="1"/>
</dbReference>
<dbReference type="Pfam" id="PF01225">
    <property type="entry name" value="Mur_ligase"/>
    <property type="match status" value="1"/>
</dbReference>
<dbReference type="SUPFAM" id="SSF53244">
    <property type="entry name" value="MurD-like peptide ligases, peptide-binding domain"/>
    <property type="match status" value="1"/>
</dbReference>
<dbReference type="Gene3D" id="3.40.1390.10">
    <property type="entry name" value="MurE/MurF, N-terminal domain"/>
    <property type="match status" value="1"/>
</dbReference>
<evidence type="ECO:0000256" key="11">
    <source>
        <dbReference type="RuleBase" id="RU004136"/>
    </source>
</evidence>
<dbReference type="SUPFAM" id="SSF53623">
    <property type="entry name" value="MurD-like peptide ligases, catalytic domain"/>
    <property type="match status" value="1"/>
</dbReference>
<dbReference type="InterPro" id="IPR005863">
    <property type="entry name" value="UDP-N-AcMur_synth"/>
</dbReference>
<proteinExistence type="inferred from homology"/>
<accession>A0A9D9N2C5</accession>